<evidence type="ECO:0000313" key="2">
    <source>
        <dbReference type="Proteomes" id="UP001596135"/>
    </source>
</evidence>
<proteinExistence type="predicted"/>
<dbReference type="SUPFAM" id="SSF74650">
    <property type="entry name" value="Galactose mutarotase-like"/>
    <property type="match status" value="1"/>
</dbReference>
<accession>A0ABW1LIV9</accession>
<comment type="caution">
    <text evidence="1">The sequence shown here is derived from an EMBL/GenBank/DDBJ whole genome shotgun (WGS) entry which is preliminary data.</text>
</comment>
<evidence type="ECO:0000313" key="1">
    <source>
        <dbReference type="EMBL" id="MFC6043167.1"/>
    </source>
</evidence>
<dbReference type="Gene3D" id="2.70.98.10">
    <property type="match status" value="1"/>
</dbReference>
<dbReference type="EMBL" id="JBHSRJ010000004">
    <property type="protein sequence ID" value="MFC6043167.1"/>
    <property type="molecule type" value="Genomic_DNA"/>
</dbReference>
<reference evidence="2" key="1">
    <citation type="journal article" date="2019" name="Int. J. Syst. Evol. Microbiol.">
        <title>The Global Catalogue of Microorganisms (GCM) 10K type strain sequencing project: providing services to taxonomists for standard genome sequencing and annotation.</title>
        <authorList>
            <consortium name="The Broad Institute Genomics Platform"/>
            <consortium name="The Broad Institute Genome Sequencing Center for Infectious Disease"/>
            <person name="Wu L."/>
            <person name="Ma J."/>
        </authorList>
    </citation>
    <scope>NUCLEOTIDE SEQUENCE [LARGE SCALE GENOMIC DNA]</scope>
    <source>
        <strain evidence="2">CCUG 54522</strain>
    </source>
</reference>
<protein>
    <submittedName>
        <fullName evidence="1">Aldose 1-epimerase family protein</fullName>
    </submittedName>
</protein>
<sequence length="300" mass="31849">MRPAAGLPLPLSHGPYEAEVVTVGACLRTLTRDGVDLVAGWPAGEMCASSRGAVMMPWVNRVGDGRYELGGRTYQLALSEPAKGNAIHGLVHWVPWTVAEHGTDHATLRYELPPQSGYPWLLDLEVAYRLDDDGLTVTLGATNVGDTAAPYGAGLHPYLTVGRRVDECVLTLPAESWCAMDERGLPSPAVPVDDTQWDFRDGRAIGDLVIDHPFGGVADGATATLADADTGRSVSLTVHEGVRWLHAFTGDTVRGHEREALAVEPVTAPPDSFRTGVDLVTLAPGESHRASFTIAGVTGS</sequence>
<gene>
    <name evidence="1" type="ORF">ACFPYL_08780</name>
</gene>
<keyword evidence="2" id="KW-1185">Reference proteome</keyword>
<dbReference type="CDD" id="cd09022">
    <property type="entry name" value="Aldose_epim_Ec_YihR"/>
    <property type="match status" value="1"/>
</dbReference>
<dbReference type="InterPro" id="IPR011013">
    <property type="entry name" value="Gal_mutarotase_sf_dom"/>
</dbReference>
<organism evidence="1 2">
    <name type="scientific">Nocardioides hankookensis</name>
    <dbReference type="NCBI Taxonomy" id="443157"/>
    <lineage>
        <taxon>Bacteria</taxon>
        <taxon>Bacillati</taxon>
        <taxon>Actinomycetota</taxon>
        <taxon>Actinomycetes</taxon>
        <taxon>Propionibacteriales</taxon>
        <taxon>Nocardioidaceae</taxon>
        <taxon>Nocardioides</taxon>
    </lineage>
</organism>
<name>A0ABW1LIV9_9ACTN</name>
<dbReference type="PANTHER" id="PTHR10091:SF0">
    <property type="entry name" value="GALACTOSE MUTAROTASE"/>
    <property type="match status" value="1"/>
</dbReference>
<dbReference type="RefSeq" id="WP_379153002.1">
    <property type="nucleotide sequence ID" value="NZ_JBHSRJ010000004.1"/>
</dbReference>
<dbReference type="PANTHER" id="PTHR10091">
    <property type="entry name" value="ALDOSE-1-EPIMERASE"/>
    <property type="match status" value="1"/>
</dbReference>
<dbReference type="Pfam" id="PF01263">
    <property type="entry name" value="Aldose_epim"/>
    <property type="match status" value="1"/>
</dbReference>
<dbReference type="InterPro" id="IPR014718">
    <property type="entry name" value="GH-type_carb-bd"/>
</dbReference>
<dbReference type="InterPro" id="IPR037480">
    <property type="entry name" value="YihR-like"/>
</dbReference>
<dbReference type="InterPro" id="IPR008183">
    <property type="entry name" value="Aldose_1/G6P_1-epimerase"/>
</dbReference>
<dbReference type="Proteomes" id="UP001596135">
    <property type="component" value="Unassembled WGS sequence"/>
</dbReference>